<protein>
    <recommendedName>
        <fullName evidence="4">Lipoprotein</fullName>
    </recommendedName>
</protein>
<dbReference type="RefSeq" id="WP_408216233.1">
    <property type="nucleotide sequence ID" value="NZ_JAQQBZ010000021.1"/>
</dbReference>
<sequence length="516" mass="55551">MKTIRRLFARTRVSAVFPLLVACALAACTPTFGVYNPVDAPGEPQGKIEPLSSYLPPGVTDVKLVFIHGVGDHCPGYALSGAGSSGWLSVEHAARIGLTPIDAQPRTYPPIYSDEFLPGKGGKAHPFDKKSYVAIRTQHFRYGKTGAVVEAIEITWSPLTQWVKNNQLEDDFTKAGIVECGPDVPNGAVEAVSRLPDPAAQPPSRLPLNRLLKENVLDRSLADAGLYMGQYRSVLQLGLADALCHTLTGQESASDPAAAAGRPCRWQVSDEDLKTRYLFVTHSLGSRLLYDTLLGLMGYRTPGVDQDLFATQSPNSQEFTANVMKNTPVVYMMANQLAFLGLGNLPIDALSSEPEGQRAQVVPPTVESLRTLGLSRMKGSVEIASATQPSVDACGTNDPCRLGLLKNVAVAVWDNTPLATTPAASPTLDMIAFSDTNDLLSWSVPKWYQQHAAGPDGGQTTPVKFVNVYVKNATHWLGLAESPLPAHDDYFINSQVLQTIRCGADRATVRDCPAAQ</sequence>
<feature type="chain" id="PRO_5047464568" description="Lipoprotein" evidence="1">
    <location>
        <begin position="27"/>
        <end position="516"/>
    </location>
</feature>
<gene>
    <name evidence="2" type="ORF">PQQ68_25030</name>
</gene>
<evidence type="ECO:0008006" key="4">
    <source>
        <dbReference type="Google" id="ProtNLM"/>
    </source>
</evidence>
<accession>A0ABW9DDM2</accession>
<reference evidence="2 3" key="1">
    <citation type="journal article" date="2024" name="Chem. Sci.">
        <title>Discovery of megapolipeptins by genome mining of a Burkholderiales bacteria collection.</title>
        <authorList>
            <person name="Paulo B.S."/>
            <person name="Recchia M.J.J."/>
            <person name="Lee S."/>
            <person name="Fergusson C.H."/>
            <person name="Romanowski S.B."/>
            <person name="Hernandez A."/>
            <person name="Krull N."/>
            <person name="Liu D.Y."/>
            <person name="Cavanagh H."/>
            <person name="Bos A."/>
            <person name="Gray C.A."/>
            <person name="Murphy B.T."/>
            <person name="Linington R.G."/>
            <person name="Eustaquio A.S."/>
        </authorList>
    </citation>
    <scope>NUCLEOTIDE SEQUENCE [LARGE SCALE GENOMIC DNA]</scope>
    <source>
        <strain evidence="2 3">RL17-335-BIF-A</strain>
    </source>
</reference>
<comment type="caution">
    <text evidence="2">The sequence shown here is derived from an EMBL/GenBank/DDBJ whole genome shotgun (WGS) entry which is preliminary data.</text>
</comment>
<feature type="signal peptide" evidence="1">
    <location>
        <begin position="1"/>
        <end position="26"/>
    </location>
</feature>
<evidence type="ECO:0000313" key="3">
    <source>
        <dbReference type="Proteomes" id="UP001629367"/>
    </source>
</evidence>
<dbReference type="EMBL" id="JAQQBZ010000021">
    <property type="protein sequence ID" value="MFM0596298.1"/>
    <property type="molecule type" value="Genomic_DNA"/>
</dbReference>
<proteinExistence type="predicted"/>
<keyword evidence="1" id="KW-0732">Signal</keyword>
<name>A0ABW9DDM2_9BURK</name>
<evidence type="ECO:0000313" key="2">
    <source>
        <dbReference type="EMBL" id="MFM0596298.1"/>
    </source>
</evidence>
<keyword evidence="3" id="KW-1185">Reference proteome</keyword>
<dbReference type="PROSITE" id="PS51257">
    <property type="entry name" value="PROKAR_LIPOPROTEIN"/>
    <property type="match status" value="1"/>
</dbReference>
<dbReference type="Proteomes" id="UP001629367">
    <property type="component" value="Unassembled WGS sequence"/>
</dbReference>
<organism evidence="2 3">
    <name type="scientific">Paraburkholderia dilworthii</name>
    <dbReference type="NCBI Taxonomy" id="948106"/>
    <lineage>
        <taxon>Bacteria</taxon>
        <taxon>Pseudomonadati</taxon>
        <taxon>Pseudomonadota</taxon>
        <taxon>Betaproteobacteria</taxon>
        <taxon>Burkholderiales</taxon>
        <taxon>Burkholderiaceae</taxon>
        <taxon>Paraburkholderia</taxon>
    </lineage>
</organism>
<evidence type="ECO:0000256" key="1">
    <source>
        <dbReference type="SAM" id="SignalP"/>
    </source>
</evidence>